<feature type="compositionally biased region" description="Low complexity" evidence="4">
    <location>
        <begin position="466"/>
        <end position="476"/>
    </location>
</feature>
<dbReference type="InterPro" id="IPR006094">
    <property type="entry name" value="Oxid_FAD_bind_N"/>
</dbReference>
<proteinExistence type="predicted"/>
<keyword evidence="3" id="KW-0560">Oxidoreductase</keyword>
<dbReference type="EMBL" id="KZ155771">
    <property type="protein sequence ID" value="OUS49455.1"/>
    <property type="molecule type" value="Genomic_DNA"/>
</dbReference>
<dbReference type="PANTHER" id="PTHR43762">
    <property type="entry name" value="L-GULONOLACTONE OXIDASE"/>
    <property type="match status" value="1"/>
</dbReference>
<gene>
    <name evidence="6" type="ORF">BE221DRAFT_157444</name>
</gene>
<evidence type="ECO:0000313" key="6">
    <source>
        <dbReference type="EMBL" id="OUS49455.1"/>
    </source>
</evidence>
<evidence type="ECO:0000256" key="1">
    <source>
        <dbReference type="ARBA" id="ARBA00001974"/>
    </source>
</evidence>
<dbReference type="InterPro" id="IPR029063">
    <property type="entry name" value="SAM-dependent_MTases_sf"/>
</dbReference>
<evidence type="ECO:0000259" key="5">
    <source>
        <dbReference type="PROSITE" id="PS51387"/>
    </source>
</evidence>
<dbReference type="InterPro" id="IPR016169">
    <property type="entry name" value="FAD-bd_PCMH_sub2"/>
</dbReference>
<sequence length="831" mass="91139">MPRLARRLAARLASTAATARYASAARPYAVLGGRAALARQKASTSGRNEGKEQRRFGTLARGALFVAASAYVFTSGGPFGASDAEDEHGVATTSETMENWSGTKTVTCERVRAPETIEELEKVVKAGKRGKLRVVGSALSPNGCAFEERGMVSMGLLDGVVAVDAETKRATIRAGARVREVVETLRPHGLTLQNYASIREQQMGGFTQVGAHGTGARIPPVDETVVEMKLVTPSRGTITLSAEKEPELFKLAKCGIGALGAVAELTIQCVDAHKLVEQTWTATPDEIETNHERWIREYQHIRYMWIPYTDTVVVVASNPLKPNEKEPRTRSAYSEKKKVEPLVRLLRQVAPGVDPEGMGFGQLRDELLKVNPLDVEHVKRVNAAEAEFWKRSAGTRVDWSDQILGFDCGGQQHVLEVAFPAGNLAEEPPAAGAPLRSDLQFMRELRKMIEDDEIPAHAPIEQRWTSGSSSPMSPAAGAPDSLHSWVGIIMYLPTADEKERDAITRAFRAYGEKEFDALGDAYALRAHWAKIEVPEDPARLARDKARLREHYPVKEFNAARRYLDPHGAFTNALVAALFGADAPYALPLPRARAPLLVGQAHKKELGTVVWRAAVILCEALRARALDADFLRSRSVLEIGAGCGVCGFYAAALGARAVTIADCGPHTMRNLERTLLAFREVAEPACRDAVVIRRHLWEEDTEILNARRLGETPRRVRHWSNIESDGDGSESIHPDATFDVVIGSDLLYFASQEESLLNAINLRLKPDGVCYIVQTMRSNNGEVFARFVAAARTIFELTVESIALPLDGFPAAKETPHALANDPYRFLTLRKL</sequence>
<dbReference type="SUPFAM" id="SSF53335">
    <property type="entry name" value="S-adenosyl-L-methionine-dependent methyltransferases"/>
    <property type="match status" value="1"/>
</dbReference>
<dbReference type="Pfam" id="PF01565">
    <property type="entry name" value="FAD_binding_4"/>
    <property type="match status" value="1"/>
</dbReference>
<dbReference type="AlphaFoldDB" id="A0A1Y5IR40"/>
<dbReference type="GO" id="GO:0019853">
    <property type="term" value="P:L-ascorbic acid biosynthetic process"/>
    <property type="evidence" value="ECO:0007669"/>
    <property type="project" value="UniProtKB-UniPathway"/>
</dbReference>
<evidence type="ECO:0000256" key="2">
    <source>
        <dbReference type="ARBA" id="ARBA00005147"/>
    </source>
</evidence>
<dbReference type="InterPro" id="IPR019410">
    <property type="entry name" value="Methyltransf_16"/>
</dbReference>
<accession>A0A1Y5IR40</accession>
<comment type="cofactor">
    <cofactor evidence="1">
        <name>FAD</name>
        <dbReference type="ChEBI" id="CHEBI:57692"/>
    </cofactor>
</comment>
<evidence type="ECO:0000256" key="3">
    <source>
        <dbReference type="ARBA" id="ARBA00023002"/>
    </source>
</evidence>
<dbReference type="PROSITE" id="PS51387">
    <property type="entry name" value="FAD_PCMH"/>
    <property type="match status" value="1"/>
</dbReference>
<dbReference type="SUPFAM" id="SSF56176">
    <property type="entry name" value="FAD-binding/transporter-associated domain-like"/>
    <property type="match status" value="1"/>
</dbReference>
<dbReference type="InterPro" id="IPR016167">
    <property type="entry name" value="FAD-bd_PCMH_sub1"/>
</dbReference>
<protein>
    <submittedName>
        <fullName evidence="6">Mitochondrial L-galactono-1,4-lactone dehydrogenase</fullName>
    </submittedName>
</protein>
<dbReference type="Gene3D" id="3.30.465.10">
    <property type="match status" value="1"/>
</dbReference>
<dbReference type="InterPro" id="IPR036318">
    <property type="entry name" value="FAD-bd_PCMH-like_sf"/>
</dbReference>
<dbReference type="UniPathway" id="UPA00132"/>
<dbReference type="Gene3D" id="3.30.43.10">
    <property type="entry name" value="Uridine Diphospho-n-acetylenolpyruvylglucosamine Reductase, domain 2"/>
    <property type="match status" value="1"/>
</dbReference>
<dbReference type="GO" id="GO:0003885">
    <property type="term" value="F:D-arabinono-1,4-lactone oxidase activity"/>
    <property type="evidence" value="ECO:0007669"/>
    <property type="project" value="InterPro"/>
</dbReference>
<dbReference type="InterPro" id="IPR010029">
    <property type="entry name" value="GL_DH"/>
</dbReference>
<dbReference type="NCBIfam" id="TIGR01676">
    <property type="entry name" value="GLDHase"/>
    <property type="match status" value="1"/>
</dbReference>
<dbReference type="Pfam" id="PF04030">
    <property type="entry name" value="ALO"/>
    <property type="match status" value="1"/>
</dbReference>
<dbReference type="Proteomes" id="UP000195557">
    <property type="component" value="Unassembled WGS sequence"/>
</dbReference>
<dbReference type="InterPro" id="IPR016166">
    <property type="entry name" value="FAD-bd_PCMH"/>
</dbReference>
<reference evidence="6" key="1">
    <citation type="submission" date="2017-04" db="EMBL/GenBank/DDBJ databases">
        <title>Population genomics of picophytoplankton unveils novel chromosome hypervariability.</title>
        <authorList>
            <consortium name="DOE Joint Genome Institute"/>
            <person name="Blanc-Mathieu R."/>
            <person name="Krasovec M."/>
            <person name="Hebrard M."/>
            <person name="Yau S."/>
            <person name="Desgranges E."/>
            <person name="Martin J."/>
            <person name="Schackwitz W."/>
            <person name="Kuo A."/>
            <person name="Salin G."/>
            <person name="Donnadieu C."/>
            <person name="Desdevises Y."/>
            <person name="Sanchez-Ferandin S."/>
            <person name="Moreau H."/>
            <person name="Rivals E."/>
            <person name="Grigoriev I.V."/>
            <person name="Grimsley N."/>
            <person name="Eyre-Walker A."/>
            <person name="Piganeau G."/>
        </authorList>
    </citation>
    <scope>NUCLEOTIDE SEQUENCE [LARGE SCALE GENOMIC DNA]</scope>
    <source>
        <strain evidence="6">RCC 1115</strain>
    </source>
</reference>
<dbReference type="Gene3D" id="3.40.50.150">
    <property type="entry name" value="Vaccinia Virus protein VP39"/>
    <property type="match status" value="1"/>
</dbReference>
<dbReference type="InterPro" id="IPR007173">
    <property type="entry name" value="ALO_C"/>
</dbReference>
<dbReference type="GO" id="GO:0071949">
    <property type="term" value="F:FAD binding"/>
    <property type="evidence" value="ECO:0007669"/>
    <property type="project" value="InterPro"/>
</dbReference>
<feature type="domain" description="FAD-binding PCMH-type" evidence="5">
    <location>
        <begin position="103"/>
        <end position="272"/>
    </location>
</feature>
<comment type="pathway">
    <text evidence="2">Cofactor biosynthesis; L-ascorbate biosynthesis.</text>
</comment>
<dbReference type="InterPro" id="IPR010031">
    <property type="entry name" value="FAD_lactone_oxidase-like"/>
</dbReference>
<organism evidence="6">
    <name type="scientific">Ostreococcus tauri</name>
    <name type="common">Marine green alga</name>
    <dbReference type="NCBI Taxonomy" id="70448"/>
    <lineage>
        <taxon>Eukaryota</taxon>
        <taxon>Viridiplantae</taxon>
        <taxon>Chlorophyta</taxon>
        <taxon>Mamiellophyceae</taxon>
        <taxon>Mamiellales</taxon>
        <taxon>Bathycoccaceae</taxon>
        <taxon>Ostreococcus</taxon>
    </lineage>
</organism>
<dbReference type="GO" id="GO:0016633">
    <property type="term" value="F:galactonolactone dehydrogenase activity"/>
    <property type="evidence" value="ECO:0007669"/>
    <property type="project" value="InterPro"/>
</dbReference>
<evidence type="ECO:0000256" key="4">
    <source>
        <dbReference type="SAM" id="MobiDB-lite"/>
    </source>
</evidence>
<dbReference type="GO" id="GO:0016020">
    <property type="term" value="C:membrane"/>
    <property type="evidence" value="ECO:0007669"/>
    <property type="project" value="InterPro"/>
</dbReference>
<dbReference type="eggNOG" id="KOG4730">
    <property type="taxonomic scope" value="Eukaryota"/>
</dbReference>
<dbReference type="Pfam" id="PF10294">
    <property type="entry name" value="Methyltransf_16"/>
    <property type="match status" value="1"/>
</dbReference>
<dbReference type="Gene3D" id="3.30.70.2520">
    <property type="match status" value="1"/>
</dbReference>
<name>A0A1Y5IR40_OSTTA</name>
<feature type="region of interest" description="Disordered" evidence="4">
    <location>
        <begin position="456"/>
        <end position="476"/>
    </location>
</feature>
<dbReference type="PANTHER" id="PTHR43762:SF1">
    <property type="entry name" value="D-ARABINONO-1,4-LACTONE OXIDASE"/>
    <property type="match status" value="1"/>
</dbReference>